<keyword evidence="6 12" id="KW-0732">Signal</keyword>
<proteinExistence type="inferred from homology"/>
<dbReference type="Proteomes" id="UP000799440">
    <property type="component" value="Unassembled WGS sequence"/>
</dbReference>
<feature type="signal peptide" evidence="12">
    <location>
        <begin position="1"/>
        <end position="19"/>
    </location>
</feature>
<dbReference type="GO" id="GO:0034975">
    <property type="term" value="P:protein folding in endoplasmic reticulum"/>
    <property type="evidence" value="ECO:0007669"/>
    <property type="project" value="TreeGrafter"/>
</dbReference>
<dbReference type="InterPro" id="IPR011678">
    <property type="entry name" value="EMC1_C"/>
</dbReference>
<evidence type="ECO:0000256" key="2">
    <source>
        <dbReference type="ARBA" id="ARBA00007904"/>
    </source>
</evidence>
<keyword evidence="10" id="KW-0325">Glycoprotein</keyword>
<dbReference type="PANTHER" id="PTHR21573:SF0">
    <property type="entry name" value="ER MEMBRANE PROTEIN COMPLEX SUBUNIT 1"/>
    <property type="match status" value="1"/>
</dbReference>
<evidence type="ECO:0000259" key="14">
    <source>
        <dbReference type="Pfam" id="PF25293"/>
    </source>
</evidence>
<evidence type="ECO:0000313" key="15">
    <source>
        <dbReference type="EMBL" id="KAF2743084.1"/>
    </source>
</evidence>
<evidence type="ECO:0000313" key="16">
    <source>
        <dbReference type="Proteomes" id="UP000799440"/>
    </source>
</evidence>
<dbReference type="PANTHER" id="PTHR21573">
    <property type="entry name" value="ER MEMBRANE PROTEIN COMPLEX SUBUNIT 1"/>
    <property type="match status" value="1"/>
</dbReference>
<dbReference type="GO" id="GO:0072546">
    <property type="term" value="C:EMC complex"/>
    <property type="evidence" value="ECO:0007669"/>
    <property type="project" value="InterPro"/>
</dbReference>
<keyword evidence="5 11" id="KW-0812">Transmembrane</keyword>
<keyword evidence="16" id="KW-1185">Reference proteome</keyword>
<keyword evidence="7" id="KW-0256">Endoplasmic reticulum</keyword>
<dbReference type="EMBL" id="MU006600">
    <property type="protein sequence ID" value="KAF2743084.1"/>
    <property type="molecule type" value="Genomic_DNA"/>
</dbReference>
<comment type="subunit">
    <text evidence="3">Component of the ER membrane protein complex (EMC).</text>
</comment>
<sequence>MRLHAAVLALAATVAPVAAVFEDDAYHIDFHHALVGIPKRASTFFQKPYAGSKASLLYSLSANHTLGAINPKDGALVWRQVPPSGLPSATKSSLRAGEDQDTVVSAVGDRITAWSAADGRLVWEHRVPGAIVEDLEILEQEDGITNAEAKDAIILLSGATSVVQRLDGKTGRVKWTYTDSSGDTPSQVSSSPTTIFYVSLHTPLLGGWTKLKITALSPITGRSIEHVTLNSEVDSSDDIIFAGANTAAPLLAWTDKSKKTLKVNIIGTKGVSSFDVPSTEPVTKVVLHAPNRVNSLSHVLVEYQTETGHSAVVYHVDLMKSTISKAYDLPYLSGKGTFTTSTADANVYFTRVTENEITLVSSASHGVLGRWPVQSSPQLAGSYPVHGVAEVAAKDNTASAVRCAVIFSNGEFALVRNGELVWTRPEYLSGAVSAVWTELPETEALAAELQVESHQNVVAAYIHRVRRHVRDLEYFPAWLQSLPQRLLGNLGSKKDDATIEDIQHDTFGYHKLAVLATDTGRLVALDVGAKGKVMWNVDLSKLAPGVHFSRPALRSFPGYVEIKDKNMPGTLYVNATTGNSLTLTDMTLEPHVPVDGKNLIVFDLVDGDLQGFLGVKAGPGPMGLGEPVWTFTPPDHERIVTYTARPTDDPVASIGVVLGDRRVLYKYLNPNLVLVTTALDAARRISIYLLDSASGQLLYAVSHDGVDTSRPLPSTITENWFSYSFTRIASPNAQSRGYELVVGDLFESAIPDDRGPLGPSSNSSSILPVKGDSAKPHVLTQSYHITEEISHMTVTRTKQGITSRELLVTLPSSHSIYGIPRMVIDPRRPVGRDPTANEQAEGLSRYMPAILFDPKWSLNHKYEVFGIQDVITTPSGLESTSLVLAYGFDVFGTRVSPSFAFDSLGKGFNKVQMLLTVAGLFVGVLFVAPLVSRKQINSLWAVAS</sequence>
<feature type="domain" description="ER membrane protein complex subunit 1 C-terminal" evidence="13">
    <location>
        <begin position="717"/>
        <end position="940"/>
    </location>
</feature>
<dbReference type="OrthoDB" id="28092at2759"/>
<evidence type="ECO:0000256" key="5">
    <source>
        <dbReference type="ARBA" id="ARBA00022692"/>
    </source>
</evidence>
<evidence type="ECO:0000256" key="10">
    <source>
        <dbReference type="ARBA" id="ARBA00023180"/>
    </source>
</evidence>
<evidence type="ECO:0000256" key="12">
    <source>
        <dbReference type="SAM" id="SignalP"/>
    </source>
</evidence>
<evidence type="ECO:0000256" key="1">
    <source>
        <dbReference type="ARBA" id="ARBA00004115"/>
    </source>
</evidence>
<evidence type="ECO:0000256" key="4">
    <source>
        <dbReference type="ARBA" id="ARBA00020824"/>
    </source>
</evidence>
<feature type="domain" description="EMC1 first beta-propeller" evidence="14">
    <location>
        <begin position="19"/>
        <end position="426"/>
    </location>
</feature>
<comment type="similarity">
    <text evidence="2">Belongs to the EMC1 family.</text>
</comment>
<dbReference type="InterPro" id="IPR058545">
    <property type="entry name" value="Beta-prop_EMC1_1st"/>
</dbReference>
<dbReference type="InterPro" id="IPR011047">
    <property type="entry name" value="Quinoprotein_ADH-like_sf"/>
</dbReference>
<dbReference type="Pfam" id="PF25293">
    <property type="entry name" value="Beta-prop_EMC1_N"/>
    <property type="match status" value="1"/>
</dbReference>
<organism evidence="15 16">
    <name type="scientific">Sporormia fimetaria CBS 119925</name>
    <dbReference type="NCBI Taxonomy" id="1340428"/>
    <lineage>
        <taxon>Eukaryota</taxon>
        <taxon>Fungi</taxon>
        <taxon>Dikarya</taxon>
        <taxon>Ascomycota</taxon>
        <taxon>Pezizomycotina</taxon>
        <taxon>Dothideomycetes</taxon>
        <taxon>Pleosporomycetidae</taxon>
        <taxon>Pleosporales</taxon>
        <taxon>Sporormiaceae</taxon>
        <taxon>Sporormia</taxon>
    </lineage>
</organism>
<protein>
    <recommendedName>
        <fullName evidence="4">ER membrane protein complex subunit 1</fullName>
    </recommendedName>
</protein>
<feature type="chain" id="PRO_5025595001" description="ER membrane protein complex subunit 1" evidence="12">
    <location>
        <begin position="20"/>
        <end position="944"/>
    </location>
</feature>
<feature type="transmembrane region" description="Helical" evidence="11">
    <location>
        <begin position="913"/>
        <end position="931"/>
    </location>
</feature>
<dbReference type="Pfam" id="PF07774">
    <property type="entry name" value="EMC1_C"/>
    <property type="match status" value="1"/>
</dbReference>
<evidence type="ECO:0000256" key="11">
    <source>
        <dbReference type="SAM" id="Phobius"/>
    </source>
</evidence>
<dbReference type="AlphaFoldDB" id="A0A6A6V026"/>
<accession>A0A6A6V026</accession>
<dbReference type="InterPro" id="IPR026895">
    <property type="entry name" value="EMC1"/>
</dbReference>
<evidence type="ECO:0000259" key="13">
    <source>
        <dbReference type="Pfam" id="PF07774"/>
    </source>
</evidence>
<dbReference type="InterPro" id="IPR015943">
    <property type="entry name" value="WD40/YVTN_repeat-like_dom_sf"/>
</dbReference>
<evidence type="ECO:0000256" key="3">
    <source>
        <dbReference type="ARBA" id="ARBA00011276"/>
    </source>
</evidence>
<evidence type="ECO:0000256" key="9">
    <source>
        <dbReference type="ARBA" id="ARBA00023136"/>
    </source>
</evidence>
<evidence type="ECO:0000256" key="6">
    <source>
        <dbReference type="ARBA" id="ARBA00022729"/>
    </source>
</evidence>
<keyword evidence="8 11" id="KW-1133">Transmembrane helix</keyword>
<gene>
    <name evidence="15" type="ORF">M011DRAFT_471626</name>
</gene>
<name>A0A6A6V026_9PLEO</name>
<evidence type="ECO:0000256" key="7">
    <source>
        <dbReference type="ARBA" id="ARBA00022824"/>
    </source>
</evidence>
<keyword evidence="9 11" id="KW-0472">Membrane</keyword>
<dbReference type="Gene3D" id="2.130.10.10">
    <property type="entry name" value="YVTN repeat-like/Quinoprotein amine dehydrogenase"/>
    <property type="match status" value="1"/>
</dbReference>
<reference evidence="15" key="1">
    <citation type="journal article" date="2020" name="Stud. Mycol.">
        <title>101 Dothideomycetes genomes: a test case for predicting lifestyles and emergence of pathogens.</title>
        <authorList>
            <person name="Haridas S."/>
            <person name="Albert R."/>
            <person name="Binder M."/>
            <person name="Bloem J."/>
            <person name="Labutti K."/>
            <person name="Salamov A."/>
            <person name="Andreopoulos B."/>
            <person name="Baker S."/>
            <person name="Barry K."/>
            <person name="Bills G."/>
            <person name="Bluhm B."/>
            <person name="Cannon C."/>
            <person name="Castanera R."/>
            <person name="Culley D."/>
            <person name="Daum C."/>
            <person name="Ezra D."/>
            <person name="Gonzalez J."/>
            <person name="Henrissat B."/>
            <person name="Kuo A."/>
            <person name="Liang C."/>
            <person name="Lipzen A."/>
            <person name="Lutzoni F."/>
            <person name="Magnuson J."/>
            <person name="Mondo S."/>
            <person name="Nolan M."/>
            <person name="Ohm R."/>
            <person name="Pangilinan J."/>
            <person name="Park H.-J."/>
            <person name="Ramirez L."/>
            <person name="Alfaro M."/>
            <person name="Sun H."/>
            <person name="Tritt A."/>
            <person name="Yoshinaga Y."/>
            <person name="Zwiers L.-H."/>
            <person name="Turgeon B."/>
            <person name="Goodwin S."/>
            <person name="Spatafora J."/>
            <person name="Crous P."/>
            <person name="Grigoriev I."/>
        </authorList>
    </citation>
    <scope>NUCLEOTIDE SEQUENCE</scope>
    <source>
        <strain evidence="15">CBS 119925</strain>
    </source>
</reference>
<comment type="subcellular location">
    <subcellularLocation>
        <location evidence="1">Endoplasmic reticulum membrane</location>
        <topology evidence="1">Single-pass type I membrane protein</topology>
    </subcellularLocation>
</comment>
<evidence type="ECO:0000256" key="8">
    <source>
        <dbReference type="ARBA" id="ARBA00022989"/>
    </source>
</evidence>
<dbReference type="SUPFAM" id="SSF50998">
    <property type="entry name" value="Quinoprotein alcohol dehydrogenase-like"/>
    <property type="match status" value="1"/>
</dbReference>